<dbReference type="NCBIfam" id="TIGR04183">
    <property type="entry name" value="Por_Secre_tail"/>
    <property type="match status" value="1"/>
</dbReference>
<dbReference type="InterPro" id="IPR026444">
    <property type="entry name" value="Secre_tail"/>
</dbReference>
<dbReference type="Pfam" id="PF18962">
    <property type="entry name" value="Por_Secre_tail"/>
    <property type="match status" value="1"/>
</dbReference>
<evidence type="ECO:0000313" key="4">
    <source>
        <dbReference type="Proteomes" id="UP000823612"/>
    </source>
</evidence>
<dbReference type="Proteomes" id="UP000823612">
    <property type="component" value="Unassembled WGS sequence"/>
</dbReference>
<dbReference type="EMBL" id="JADIMZ010000105">
    <property type="protein sequence ID" value="MBO8433051.1"/>
    <property type="molecule type" value="Genomic_DNA"/>
</dbReference>
<organism evidence="3 4">
    <name type="scientific">Candidatus Pullibacteroides excrementavium</name>
    <dbReference type="NCBI Taxonomy" id="2840905"/>
    <lineage>
        <taxon>Bacteria</taxon>
        <taxon>Pseudomonadati</taxon>
        <taxon>Bacteroidota</taxon>
        <taxon>Bacteroidia</taxon>
        <taxon>Bacteroidales</taxon>
        <taxon>Candidatus Pullibacteroides</taxon>
    </lineage>
</organism>
<dbReference type="Gene3D" id="2.60.120.260">
    <property type="entry name" value="Galactose-binding domain-like"/>
    <property type="match status" value="1"/>
</dbReference>
<name>A0A9D9DV84_9BACT</name>
<feature type="domain" description="CARDB" evidence="1">
    <location>
        <begin position="180"/>
        <end position="268"/>
    </location>
</feature>
<feature type="domain" description="Secretion system C-terminal sorting" evidence="2">
    <location>
        <begin position="563"/>
        <end position="629"/>
    </location>
</feature>
<reference evidence="3" key="2">
    <citation type="journal article" date="2021" name="PeerJ">
        <title>Extensive microbial diversity within the chicken gut microbiome revealed by metagenomics and culture.</title>
        <authorList>
            <person name="Gilroy R."/>
            <person name="Ravi A."/>
            <person name="Getino M."/>
            <person name="Pursley I."/>
            <person name="Horton D.L."/>
            <person name="Alikhan N.F."/>
            <person name="Baker D."/>
            <person name="Gharbi K."/>
            <person name="Hall N."/>
            <person name="Watson M."/>
            <person name="Adriaenssens E.M."/>
            <person name="Foster-Nyarko E."/>
            <person name="Jarju S."/>
            <person name="Secka A."/>
            <person name="Antonio M."/>
            <person name="Oren A."/>
            <person name="Chaudhuri R.R."/>
            <person name="La Ragione R."/>
            <person name="Hildebrand F."/>
            <person name="Pallen M.J."/>
        </authorList>
    </citation>
    <scope>NUCLEOTIDE SEQUENCE</scope>
    <source>
        <strain evidence="3">2889</strain>
    </source>
</reference>
<evidence type="ECO:0000259" key="2">
    <source>
        <dbReference type="Pfam" id="PF18962"/>
    </source>
</evidence>
<dbReference type="InterPro" id="IPR013783">
    <property type="entry name" value="Ig-like_fold"/>
</dbReference>
<evidence type="ECO:0000259" key="1">
    <source>
        <dbReference type="Pfam" id="PF07705"/>
    </source>
</evidence>
<accession>A0A9D9DV84</accession>
<proteinExistence type="predicted"/>
<evidence type="ECO:0000313" key="3">
    <source>
        <dbReference type="EMBL" id="MBO8433051.1"/>
    </source>
</evidence>
<gene>
    <name evidence="3" type="ORF">IAB08_07140</name>
</gene>
<dbReference type="Gene3D" id="2.60.40.10">
    <property type="entry name" value="Immunoglobulins"/>
    <property type="match status" value="1"/>
</dbReference>
<dbReference type="AlphaFoldDB" id="A0A9D9DV84"/>
<reference evidence="3" key="1">
    <citation type="submission" date="2020-10" db="EMBL/GenBank/DDBJ databases">
        <authorList>
            <person name="Gilroy R."/>
        </authorList>
    </citation>
    <scope>NUCLEOTIDE SEQUENCE</scope>
    <source>
        <strain evidence="3">2889</strain>
    </source>
</reference>
<dbReference type="Pfam" id="PF07705">
    <property type="entry name" value="CARDB"/>
    <property type="match status" value="1"/>
</dbReference>
<sequence length="630" mass="70353">MTLLDFSEIPGASGFLCEDFENIAPGSRPFGWNGDFYVYVDGGIENGKRLSHSFWYLDGSRNIYTNPVFMGDNPVFEFQYRIMEMEIQNLTYTGNACPGTGVMWQLSVSTDQGETWTQLHSVGYSEHMPSTDYQTFSLDVSQYANELCMFHLHVERDNSSPESFYFDIDNWSIGTQPEFDLSVLSPIAGNRVASVNEESLFTVQVKNSGKQNISSYTLKLMKGDTEIASVNGSELEAGAWKEHELAYTPISEGNEILYAVVETENDTYMANNTTTNLYVSVQPEGTRGEMVEDMEGRDICYVPFYFYTPYALNQTLYFSDETGLEAGEALTGIVYQTAFSKPLERQRVSVYVGETDQESLFLGSGAGMLPMDGMRLVFDGAIDISDVDGDNLAIEFQTPYQYGGKNLVVCTYQQSGQAAGSESDQLAFYGYYTLDRPVSSTYAQLDNPIDMNNLPSSVLSNFSYPSTIFLSREGVEFHTVTFEVKDTEGRTIDNAVITFNGMEMETGTYTVADVPDGVYPWSASWQDQTREGDVEVSGGDASVQVVFEPVSNEFNVEEVMIKVYPNPSTGKFYVEHAQFCKEIGIYDISGREVRRYTKVDAGVLEIDLSGCRDGLYLLMVDGKAFKITKR</sequence>
<dbReference type="InterPro" id="IPR011635">
    <property type="entry name" value="CARDB"/>
</dbReference>
<protein>
    <submittedName>
        <fullName evidence="3">T9SS type A sorting domain-containing protein</fullName>
    </submittedName>
</protein>
<comment type="caution">
    <text evidence="3">The sequence shown here is derived from an EMBL/GenBank/DDBJ whole genome shotgun (WGS) entry which is preliminary data.</text>
</comment>